<evidence type="ECO:0000313" key="3">
    <source>
        <dbReference type="Proteomes" id="UP001375812"/>
    </source>
</evidence>
<feature type="region of interest" description="Disordered" evidence="1">
    <location>
        <begin position="1"/>
        <end position="29"/>
    </location>
</feature>
<evidence type="ECO:0000313" key="2">
    <source>
        <dbReference type="EMBL" id="MEJ5020639.1"/>
    </source>
</evidence>
<comment type="caution">
    <text evidence="2">The sequence shown here is derived from an EMBL/GenBank/DDBJ whole genome shotgun (WGS) entry which is preliminary data.</text>
</comment>
<reference evidence="2 3" key="1">
    <citation type="submission" date="2023-12" db="EMBL/GenBank/DDBJ databases">
        <title>Gut-associated functions are favored during microbiome assembly across C. elegans life.</title>
        <authorList>
            <person name="Zimmermann J."/>
        </authorList>
    </citation>
    <scope>NUCLEOTIDE SEQUENCE [LARGE SCALE GENOMIC DNA]</scope>
    <source>
        <strain evidence="2 3">MYb71</strain>
    </source>
</reference>
<protein>
    <submittedName>
        <fullName evidence="2">Uncharacterized protein</fullName>
    </submittedName>
</protein>
<name>A0ABU8PEJ3_9HYPH</name>
<gene>
    <name evidence="2" type="ORF">WH297_12980</name>
</gene>
<dbReference type="Proteomes" id="UP001375812">
    <property type="component" value="Unassembled WGS sequence"/>
</dbReference>
<dbReference type="EMBL" id="JBBGZH010000001">
    <property type="protein sequence ID" value="MEJ5020639.1"/>
    <property type="molecule type" value="Genomic_DNA"/>
</dbReference>
<keyword evidence="3" id="KW-1185">Reference proteome</keyword>
<proteinExistence type="predicted"/>
<sequence length="172" mass="18917">MTQKRKGPAEVAASLDHGSNPAKGFKNMQSNTTLPDDLTMMPEIKMQSTNLYFGTHHFTGHSLYEMSACYEACRTVHNVIAGLVSQPRYHNEQTDRFNEAGETLYSLMDFVDGIAGLVADTARAVTPVSPDDHERRAWLLLRQEAFFAENLADFSAMARQLASETEASGGAA</sequence>
<accession>A0ABU8PEJ3</accession>
<dbReference type="RefSeq" id="WP_105542948.1">
    <property type="nucleotide sequence ID" value="NZ_JBBGZH010000001.1"/>
</dbReference>
<organism evidence="2 3">
    <name type="scientific">Ochrobactrum vermis</name>
    <dbReference type="NCBI Taxonomy" id="1827297"/>
    <lineage>
        <taxon>Bacteria</taxon>
        <taxon>Pseudomonadati</taxon>
        <taxon>Pseudomonadota</taxon>
        <taxon>Alphaproteobacteria</taxon>
        <taxon>Hyphomicrobiales</taxon>
        <taxon>Brucellaceae</taxon>
        <taxon>Brucella/Ochrobactrum group</taxon>
        <taxon>Ochrobactrum</taxon>
    </lineage>
</organism>
<evidence type="ECO:0000256" key="1">
    <source>
        <dbReference type="SAM" id="MobiDB-lite"/>
    </source>
</evidence>